<dbReference type="PROSITE" id="PS00108">
    <property type="entry name" value="PROTEIN_KINASE_ST"/>
    <property type="match status" value="1"/>
</dbReference>
<evidence type="ECO:0000313" key="14">
    <source>
        <dbReference type="EMBL" id="PUU74228.1"/>
    </source>
</evidence>
<dbReference type="Gene3D" id="1.10.510.10">
    <property type="entry name" value="Transferase(Phosphotransferase) domain 1"/>
    <property type="match status" value="1"/>
</dbReference>
<feature type="compositionally biased region" description="Polar residues" evidence="12">
    <location>
        <begin position="119"/>
        <end position="151"/>
    </location>
</feature>
<gene>
    <name evidence="14" type="ORF">B9Z19DRAFT_1093298</name>
</gene>
<dbReference type="FunFam" id="1.10.510.10:FF:000612">
    <property type="entry name" value="Serine/threonine-protein kinase AFC2"/>
    <property type="match status" value="1"/>
</dbReference>
<dbReference type="SUPFAM" id="SSF56112">
    <property type="entry name" value="Protein kinase-like (PK-like)"/>
    <property type="match status" value="1"/>
</dbReference>
<feature type="domain" description="Protein kinase" evidence="13">
    <location>
        <begin position="313"/>
        <end position="652"/>
    </location>
</feature>
<dbReference type="SMART" id="SM00220">
    <property type="entry name" value="S_TKc"/>
    <property type="match status" value="1"/>
</dbReference>
<dbReference type="InterPro" id="IPR051175">
    <property type="entry name" value="CLK_kinases"/>
</dbReference>
<evidence type="ECO:0000256" key="12">
    <source>
        <dbReference type="SAM" id="MobiDB-lite"/>
    </source>
</evidence>
<evidence type="ECO:0000256" key="10">
    <source>
        <dbReference type="ARBA" id="ARBA00051680"/>
    </source>
</evidence>
<dbReference type="Gene3D" id="3.30.200.20">
    <property type="entry name" value="Phosphorylase Kinase, domain 1"/>
    <property type="match status" value="1"/>
</dbReference>
<dbReference type="OrthoDB" id="283111at2759"/>
<feature type="region of interest" description="Disordered" evidence="12">
    <location>
        <begin position="50"/>
        <end position="206"/>
    </location>
</feature>
<dbReference type="Pfam" id="PF00069">
    <property type="entry name" value="Pkinase"/>
    <property type="match status" value="1"/>
</dbReference>
<dbReference type="CDD" id="cd14134">
    <property type="entry name" value="PKc_CLK"/>
    <property type="match status" value="1"/>
</dbReference>
<dbReference type="EC" id="2.7.12.1" evidence="1"/>
<dbReference type="PANTHER" id="PTHR45646">
    <property type="entry name" value="SERINE/THREONINE-PROTEIN KINASE DOA-RELATED"/>
    <property type="match status" value="1"/>
</dbReference>
<dbReference type="AlphaFoldDB" id="A0A2T6ZFF0"/>
<dbReference type="InterPro" id="IPR000719">
    <property type="entry name" value="Prot_kinase_dom"/>
</dbReference>
<dbReference type="PROSITE" id="PS50011">
    <property type="entry name" value="PROTEIN_KINASE_DOM"/>
    <property type="match status" value="1"/>
</dbReference>
<feature type="compositionally biased region" description="Low complexity" evidence="12">
    <location>
        <begin position="250"/>
        <end position="265"/>
    </location>
</feature>
<name>A0A2T6ZFF0_TUBBO</name>
<feature type="compositionally biased region" description="Low complexity" evidence="12">
    <location>
        <begin position="197"/>
        <end position="206"/>
    </location>
</feature>
<evidence type="ECO:0000256" key="4">
    <source>
        <dbReference type="ARBA" id="ARBA00022741"/>
    </source>
</evidence>
<dbReference type="InterPro" id="IPR011009">
    <property type="entry name" value="Kinase-like_dom_sf"/>
</dbReference>
<feature type="compositionally biased region" description="Basic residues" evidence="12">
    <location>
        <begin position="156"/>
        <end position="167"/>
    </location>
</feature>
<evidence type="ECO:0000256" key="2">
    <source>
        <dbReference type="ARBA" id="ARBA00022527"/>
    </source>
</evidence>
<comment type="catalytic activity">
    <reaction evidence="10">
        <text>L-tyrosyl-[protein] + ATP = O-phospho-L-tyrosyl-[protein] + ADP + H(+)</text>
        <dbReference type="Rhea" id="RHEA:10596"/>
        <dbReference type="Rhea" id="RHEA-COMP:10136"/>
        <dbReference type="Rhea" id="RHEA-COMP:20101"/>
        <dbReference type="ChEBI" id="CHEBI:15378"/>
        <dbReference type="ChEBI" id="CHEBI:30616"/>
        <dbReference type="ChEBI" id="CHEBI:46858"/>
        <dbReference type="ChEBI" id="CHEBI:61978"/>
        <dbReference type="ChEBI" id="CHEBI:456216"/>
        <dbReference type="EC" id="2.7.12.1"/>
    </reaction>
</comment>
<feature type="compositionally biased region" description="Low complexity" evidence="12">
    <location>
        <begin position="51"/>
        <end position="79"/>
    </location>
</feature>
<comment type="similarity">
    <text evidence="7">Belongs to the protein kinase superfamily. CMGC Ser/Thr protein kinase family. Lammer subfamily.</text>
</comment>
<evidence type="ECO:0000256" key="5">
    <source>
        <dbReference type="ARBA" id="ARBA00022777"/>
    </source>
</evidence>
<organism evidence="14 15">
    <name type="scientific">Tuber borchii</name>
    <name type="common">White truffle</name>
    <dbReference type="NCBI Taxonomy" id="42251"/>
    <lineage>
        <taxon>Eukaryota</taxon>
        <taxon>Fungi</taxon>
        <taxon>Dikarya</taxon>
        <taxon>Ascomycota</taxon>
        <taxon>Pezizomycotina</taxon>
        <taxon>Pezizomycetes</taxon>
        <taxon>Pezizales</taxon>
        <taxon>Tuberaceae</taxon>
        <taxon>Tuber</taxon>
    </lineage>
</organism>
<accession>A0A2T6ZFF0</accession>
<dbReference type="GO" id="GO:0004712">
    <property type="term" value="F:protein serine/threonine/tyrosine kinase activity"/>
    <property type="evidence" value="ECO:0007669"/>
    <property type="project" value="UniProtKB-EC"/>
</dbReference>
<keyword evidence="15" id="KW-1185">Reference proteome</keyword>
<comment type="catalytic activity">
    <reaction evidence="9">
        <text>L-threonyl-[protein] + ATP = O-phospho-L-threonyl-[protein] + ADP + H(+)</text>
        <dbReference type="Rhea" id="RHEA:46608"/>
        <dbReference type="Rhea" id="RHEA-COMP:11060"/>
        <dbReference type="Rhea" id="RHEA-COMP:11605"/>
        <dbReference type="ChEBI" id="CHEBI:15378"/>
        <dbReference type="ChEBI" id="CHEBI:30013"/>
        <dbReference type="ChEBI" id="CHEBI:30616"/>
        <dbReference type="ChEBI" id="CHEBI:61977"/>
        <dbReference type="ChEBI" id="CHEBI:456216"/>
        <dbReference type="EC" id="2.7.12.1"/>
    </reaction>
</comment>
<dbReference type="PROSITE" id="PS00107">
    <property type="entry name" value="PROTEIN_KINASE_ATP"/>
    <property type="match status" value="1"/>
</dbReference>
<comment type="caution">
    <text evidence="14">The sequence shown here is derived from an EMBL/GenBank/DDBJ whole genome shotgun (WGS) entry which is preliminary data.</text>
</comment>
<dbReference type="GO" id="GO:0005634">
    <property type="term" value="C:nucleus"/>
    <property type="evidence" value="ECO:0007669"/>
    <property type="project" value="TreeGrafter"/>
</dbReference>
<evidence type="ECO:0000256" key="3">
    <source>
        <dbReference type="ARBA" id="ARBA00022679"/>
    </source>
</evidence>
<keyword evidence="5 14" id="KW-0418">Kinase</keyword>
<evidence type="ECO:0000256" key="6">
    <source>
        <dbReference type="ARBA" id="ARBA00022840"/>
    </source>
</evidence>
<protein>
    <recommendedName>
        <fullName evidence="1">dual-specificity kinase</fullName>
        <ecNumber evidence="1">2.7.12.1</ecNumber>
    </recommendedName>
</protein>
<comment type="catalytic activity">
    <reaction evidence="8">
        <text>L-seryl-[protein] + ATP = O-phospho-L-seryl-[protein] + ADP + H(+)</text>
        <dbReference type="Rhea" id="RHEA:17989"/>
        <dbReference type="Rhea" id="RHEA-COMP:9863"/>
        <dbReference type="Rhea" id="RHEA-COMP:11604"/>
        <dbReference type="ChEBI" id="CHEBI:15378"/>
        <dbReference type="ChEBI" id="CHEBI:29999"/>
        <dbReference type="ChEBI" id="CHEBI:30616"/>
        <dbReference type="ChEBI" id="CHEBI:83421"/>
        <dbReference type="ChEBI" id="CHEBI:456216"/>
        <dbReference type="EC" id="2.7.12.1"/>
    </reaction>
</comment>
<dbReference type="STRING" id="42251.A0A2T6ZFF0"/>
<keyword evidence="2" id="KW-0723">Serine/threonine-protein kinase</keyword>
<dbReference type="EMBL" id="NESQ01000312">
    <property type="protein sequence ID" value="PUU74228.1"/>
    <property type="molecule type" value="Genomic_DNA"/>
</dbReference>
<evidence type="ECO:0000259" key="13">
    <source>
        <dbReference type="PROSITE" id="PS50011"/>
    </source>
</evidence>
<dbReference type="Proteomes" id="UP000244722">
    <property type="component" value="Unassembled WGS sequence"/>
</dbReference>
<dbReference type="InterPro" id="IPR008271">
    <property type="entry name" value="Ser/Thr_kinase_AS"/>
</dbReference>
<evidence type="ECO:0000256" key="1">
    <source>
        <dbReference type="ARBA" id="ARBA00013203"/>
    </source>
</evidence>
<evidence type="ECO:0000256" key="9">
    <source>
        <dbReference type="ARBA" id="ARBA00049308"/>
    </source>
</evidence>
<evidence type="ECO:0000256" key="7">
    <source>
        <dbReference type="ARBA" id="ARBA00037966"/>
    </source>
</evidence>
<sequence>MSTPSTASAVLPPPLSHYRYDYTRDHHRVLHPPTHAHLLNRTHLASPIYHSPAPVTTTSTPTNSSFSSSTISAMASSRTQPSAKRNRNRSPNWEDFYKNGLPKEVIVIDDSPPPESGHSGANANSKHSQPSSSSRALATNGHQYPSTNNIAGGTHGPRHADKKRKVHTSQYEPPYTSQHQHSYSSTQTPHANFGSPTTVSATSSTVSLNGNSTAGTSLGSNVGAGPSYSGASLVSVNGQKRKRVTRASQAAAAAANGGLDPYSSYHPPPRPPIKAKDVYVQPIPDPGRHTTGRVDDDDGHYIINLETDLTPRYRITKQLGQGTFGKVVEAYDRIKKTKCAIKVIRSVQKYRDASRIELRVLATLSCNDKENRNKCIHLRDCFDYRNHICIVTDLLGMSVFDFLKGNSFAPFPNSQIQSFARQLLTSVAFLHDLNLIHTDLKPENILLVHNSFQTFNYNRAIPSSSTTTQRQGRTRRVLLDTDIRLIDFGSATFDDEYHSSVVSTRHYRAPEIILGLGWSFPCDLWSIGCILVEFYTGDALFQTHDNLEHLAMMQAVVGQKIDTRLIRAVAGTGRTAVSNAVSRYFKGTRLDYPNDETTRASKKYVHAMKLLPDIIQPTTNFNKQFFDLLKRIFVYDPNKRITAKEALKHPWFREVMQDDGTEATKLRLERQAERMAAAATISRGEGY</sequence>
<proteinExistence type="inferred from homology"/>
<reference evidence="14 15" key="1">
    <citation type="submission" date="2017-04" db="EMBL/GenBank/DDBJ databases">
        <title>Draft genome sequence of Tuber borchii Vittad., a whitish edible truffle.</title>
        <authorList>
            <consortium name="DOE Joint Genome Institute"/>
            <person name="Murat C."/>
            <person name="Kuo A."/>
            <person name="Barry K.W."/>
            <person name="Clum A."/>
            <person name="Dockter R.B."/>
            <person name="Fauchery L."/>
            <person name="Iotti M."/>
            <person name="Kohler A."/>
            <person name="Labutti K."/>
            <person name="Lindquist E.A."/>
            <person name="Lipzen A."/>
            <person name="Ohm R.A."/>
            <person name="Wang M."/>
            <person name="Grigoriev I.V."/>
            <person name="Zambonelli A."/>
            <person name="Martin F.M."/>
        </authorList>
    </citation>
    <scope>NUCLEOTIDE SEQUENCE [LARGE SCALE GENOMIC DNA]</scope>
    <source>
        <strain evidence="14 15">Tbo3840</strain>
    </source>
</reference>
<feature type="compositionally biased region" description="Low complexity" evidence="12">
    <location>
        <begin position="174"/>
        <end position="190"/>
    </location>
</feature>
<keyword evidence="3" id="KW-0808">Transferase</keyword>
<evidence type="ECO:0000256" key="8">
    <source>
        <dbReference type="ARBA" id="ARBA00049003"/>
    </source>
</evidence>
<keyword evidence="6 11" id="KW-0067">ATP-binding</keyword>
<dbReference type="GO" id="GO:0043484">
    <property type="term" value="P:regulation of RNA splicing"/>
    <property type="evidence" value="ECO:0007669"/>
    <property type="project" value="TreeGrafter"/>
</dbReference>
<dbReference type="PANTHER" id="PTHR45646:SF11">
    <property type="entry name" value="SERINE_THREONINE-PROTEIN KINASE DOA"/>
    <property type="match status" value="1"/>
</dbReference>
<feature type="region of interest" description="Disordered" evidence="12">
    <location>
        <begin position="239"/>
        <end position="278"/>
    </location>
</feature>
<dbReference type="GO" id="GO:0004674">
    <property type="term" value="F:protein serine/threonine kinase activity"/>
    <property type="evidence" value="ECO:0007669"/>
    <property type="project" value="UniProtKB-KW"/>
</dbReference>
<dbReference type="InterPro" id="IPR017441">
    <property type="entry name" value="Protein_kinase_ATP_BS"/>
</dbReference>
<evidence type="ECO:0000313" key="15">
    <source>
        <dbReference type="Proteomes" id="UP000244722"/>
    </source>
</evidence>
<keyword evidence="4 11" id="KW-0547">Nucleotide-binding</keyword>
<feature type="binding site" evidence="11">
    <location>
        <position position="342"/>
    </location>
    <ligand>
        <name>ATP</name>
        <dbReference type="ChEBI" id="CHEBI:30616"/>
    </ligand>
</feature>
<evidence type="ECO:0000256" key="11">
    <source>
        <dbReference type="PROSITE-ProRule" id="PRU10141"/>
    </source>
</evidence>
<dbReference type="GO" id="GO:0005524">
    <property type="term" value="F:ATP binding"/>
    <property type="evidence" value="ECO:0007669"/>
    <property type="project" value="UniProtKB-UniRule"/>
</dbReference>